<organism evidence="2 3">
    <name type="scientific">Oryza meyeriana var. granulata</name>
    <dbReference type="NCBI Taxonomy" id="110450"/>
    <lineage>
        <taxon>Eukaryota</taxon>
        <taxon>Viridiplantae</taxon>
        <taxon>Streptophyta</taxon>
        <taxon>Embryophyta</taxon>
        <taxon>Tracheophyta</taxon>
        <taxon>Spermatophyta</taxon>
        <taxon>Magnoliopsida</taxon>
        <taxon>Liliopsida</taxon>
        <taxon>Poales</taxon>
        <taxon>Poaceae</taxon>
        <taxon>BOP clade</taxon>
        <taxon>Oryzoideae</taxon>
        <taxon>Oryzeae</taxon>
        <taxon>Oryzinae</taxon>
        <taxon>Oryza</taxon>
        <taxon>Oryza meyeriana</taxon>
    </lineage>
</organism>
<evidence type="ECO:0000256" key="1">
    <source>
        <dbReference type="SAM" id="Phobius"/>
    </source>
</evidence>
<feature type="transmembrane region" description="Helical" evidence="1">
    <location>
        <begin position="18"/>
        <end position="36"/>
    </location>
</feature>
<keyword evidence="1" id="KW-1133">Transmembrane helix</keyword>
<name>A0A6G1C5U1_9ORYZ</name>
<dbReference type="EMBL" id="SPHZ02000010">
    <property type="protein sequence ID" value="KAF0895536.1"/>
    <property type="molecule type" value="Genomic_DNA"/>
</dbReference>
<sequence length="72" mass="8114">MVTAKAPMPPGPQSAPPQHLSLCFCLIAVTFFYLVIGQEFQPLSWMWPLEMLLKSMTKDVTTFKIVHPTSYA</sequence>
<accession>A0A6G1C5U1</accession>
<keyword evidence="1" id="KW-0812">Transmembrane</keyword>
<reference evidence="2 3" key="1">
    <citation type="submission" date="2019-11" db="EMBL/GenBank/DDBJ databases">
        <title>Whole genome sequence of Oryza granulata.</title>
        <authorList>
            <person name="Li W."/>
        </authorList>
    </citation>
    <scope>NUCLEOTIDE SEQUENCE [LARGE SCALE GENOMIC DNA]</scope>
    <source>
        <strain evidence="3">cv. Menghai</strain>
        <tissue evidence="2">Leaf</tissue>
    </source>
</reference>
<evidence type="ECO:0000313" key="2">
    <source>
        <dbReference type="EMBL" id="KAF0895536.1"/>
    </source>
</evidence>
<comment type="caution">
    <text evidence="2">The sequence shown here is derived from an EMBL/GenBank/DDBJ whole genome shotgun (WGS) entry which is preliminary data.</text>
</comment>
<dbReference type="Proteomes" id="UP000479710">
    <property type="component" value="Unassembled WGS sequence"/>
</dbReference>
<proteinExistence type="predicted"/>
<keyword evidence="3" id="KW-1185">Reference proteome</keyword>
<keyword evidence="1" id="KW-0472">Membrane</keyword>
<gene>
    <name evidence="2" type="ORF">E2562_013618</name>
</gene>
<protein>
    <submittedName>
        <fullName evidence="2">Uncharacterized protein</fullName>
    </submittedName>
</protein>
<dbReference type="AlphaFoldDB" id="A0A6G1C5U1"/>
<evidence type="ECO:0000313" key="3">
    <source>
        <dbReference type="Proteomes" id="UP000479710"/>
    </source>
</evidence>